<dbReference type="CDD" id="cd00761">
    <property type="entry name" value="Glyco_tranf_GTA_type"/>
    <property type="match status" value="1"/>
</dbReference>
<protein>
    <submittedName>
        <fullName evidence="2">Glycosyltransferase family 2 protein</fullName>
    </submittedName>
</protein>
<dbReference type="PANTHER" id="PTHR43685">
    <property type="entry name" value="GLYCOSYLTRANSFERASE"/>
    <property type="match status" value="1"/>
</dbReference>
<keyword evidence="3" id="KW-1185">Reference proteome</keyword>
<accession>A0A934RTK4</accession>
<dbReference type="RefSeq" id="WP_200354848.1">
    <property type="nucleotide sequence ID" value="NZ_JAENIL010000010.1"/>
</dbReference>
<dbReference type="AlphaFoldDB" id="A0A934RTK4"/>
<evidence type="ECO:0000313" key="3">
    <source>
        <dbReference type="Proteomes" id="UP000617628"/>
    </source>
</evidence>
<dbReference type="InterPro" id="IPR029044">
    <property type="entry name" value="Nucleotide-diphossugar_trans"/>
</dbReference>
<gene>
    <name evidence="2" type="ORF">JIN87_07120</name>
</gene>
<evidence type="ECO:0000259" key="1">
    <source>
        <dbReference type="Pfam" id="PF00535"/>
    </source>
</evidence>
<dbReference type="Gene3D" id="3.90.550.10">
    <property type="entry name" value="Spore Coat Polysaccharide Biosynthesis Protein SpsA, Chain A"/>
    <property type="match status" value="1"/>
</dbReference>
<organism evidence="2 3">
    <name type="scientific">Pelagicoccus mobilis</name>
    <dbReference type="NCBI Taxonomy" id="415221"/>
    <lineage>
        <taxon>Bacteria</taxon>
        <taxon>Pseudomonadati</taxon>
        <taxon>Verrucomicrobiota</taxon>
        <taxon>Opitutia</taxon>
        <taxon>Puniceicoccales</taxon>
        <taxon>Pelagicoccaceae</taxon>
        <taxon>Pelagicoccus</taxon>
    </lineage>
</organism>
<dbReference type="SUPFAM" id="SSF53448">
    <property type="entry name" value="Nucleotide-diphospho-sugar transferases"/>
    <property type="match status" value="1"/>
</dbReference>
<dbReference type="Proteomes" id="UP000617628">
    <property type="component" value="Unassembled WGS sequence"/>
</dbReference>
<dbReference type="PANTHER" id="PTHR43685:SF2">
    <property type="entry name" value="GLYCOSYLTRANSFERASE 2-LIKE DOMAIN-CONTAINING PROTEIN"/>
    <property type="match status" value="1"/>
</dbReference>
<dbReference type="InterPro" id="IPR001173">
    <property type="entry name" value="Glyco_trans_2-like"/>
</dbReference>
<proteinExistence type="predicted"/>
<name>A0A934RTK4_9BACT</name>
<reference evidence="2" key="1">
    <citation type="submission" date="2021-01" db="EMBL/GenBank/DDBJ databases">
        <title>Modified the classification status of verrucomicrobia.</title>
        <authorList>
            <person name="Feng X."/>
        </authorList>
    </citation>
    <scope>NUCLEOTIDE SEQUENCE</scope>
    <source>
        <strain evidence="2">KCTC 13126</strain>
    </source>
</reference>
<feature type="domain" description="Glycosyltransferase 2-like" evidence="1">
    <location>
        <begin position="4"/>
        <end position="139"/>
    </location>
</feature>
<comment type="caution">
    <text evidence="2">The sequence shown here is derived from an EMBL/GenBank/DDBJ whole genome shotgun (WGS) entry which is preliminary data.</text>
</comment>
<evidence type="ECO:0000313" key="2">
    <source>
        <dbReference type="EMBL" id="MBK1876632.1"/>
    </source>
</evidence>
<dbReference type="InterPro" id="IPR050834">
    <property type="entry name" value="Glycosyltransf_2"/>
</dbReference>
<sequence length="305" mass="34150">MRVSAIIPTYNRASSVLSAIKSIQRQTYDNIEIIVIDDGSTDNTESLINSLAEPNLIYKKQKNAGPSAARNLGAKIASGEILAFLDSDDNWLPTKIEEQVVLLQKVHSNVPCCICDSTSGIGARTSFQNAKISFDSNQALWLNPHEVLATRFVLFNQVVAIRKRAFIESGGFREEIRLLEDYDLAVRLAKLGPWGIVNSPLTIKDNSTDGIGVLAMKDKKAHNKAKKRVYQLLIDDIAYKTERDHRQLRRSLAKTLWESKALTALDSTRTHTKLLGRALIFMIDAISKLQQKSPYWPNAKYIPID</sequence>
<dbReference type="EMBL" id="JAENIL010000010">
    <property type="protein sequence ID" value="MBK1876632.1"/>
    <property type="molecule type" value="Genomic_DNA"/>
</dbReference>
<dbReference type="Pfam" id="PF00535">
    <property type="entry name" value="Glycos_transf_2"/>
    <property type="match status" value="1"/>
</dbReference>